<keyword evidence="1" id="KW-1133">Transmembrane helix</keyword>
<evidence type="ECO:0000313" key="4">
    <source>
        <dbReference type="EMBL" id="KAJ6832996.1"/>
    </source>
</evidence>
<evidence type="ECO:0000313" key="5">
    <source>
        <dbReference type="Proteomes" id="UP001140949"/>
    </source>
</evidence>
<dbReference type="Proteomes" id="UP001140949">
    <property type="component" value="Unassembled WGS sequence"/>
</dbReference>
<organism evidence="2 5">
    <name type="scientific">Iris pallida</name>
    <name type="common">Sweet iris</name>
    <dbReference type="NCBI Taxonomy" id="29817"/>
    <lineage>
        <taxon>Eukaryota</taxon>
        <taxon>Viridiplantae</taxon>
        <taxon>Streptophyta</taxon>
        <taxon>Embryophyta</taxon>
        <taxon>Tracheophyta</taxon>
        <taxon>Spermatophyta</taxon>
        <taxon>Magnoliopsida</taxon>
        <taxon>Liliopsida</taxon>
        <taxon>Asparagales</taxon>
        <taxon>Iridaceae</taxon>
        <taxon>Iridoideae</taxon>
        <taxon>Irideae</taxon>
        <taxon>Iris</taxon>
    </lineage>
</organism>
<evidence type="ECO:0000256" key="1">
    <source>
        <dbReference type="SAM" id="Phobius"/>
    </source>
</evidence>
<sequence length="68" mass="8236">MYYFMDYCISVLRCILSLYLRHLDFSLLYLFWISCFIYLPLCSTLDVIEYVSAMSPPFGEYKLLVLYY</sequence>
<comment type="caution">
    <text evidence="2">The sequence shown here is derived from an EMBL/GenBank/DDBJ whole genome shotgun (WGS) entry which is preliminary data.</text>
</comment>
<evidence type="ECO:0000313" key="3">
    <source>
        <dbReference type="EMBL" id="KAJ6824025.1"/>
    </source>
</evidence>
<evidence type="ECO:0000313" key="2">
    <source>
        <dbReference type="EMBL" id="KAJ6802874.1"/>
    </source>
</evidence>
<dbReference type="EMBL" id="JANAVB010036820">
    <property type="protein sequence ID" value="KAJ6802874.1"/>
    <property type="molecule type" value="Genomic_DNA"/>
</dbReference>
<dbReference type="AlphaFoldDB" id="A0AAX6EFT8"/>
<accession>A0AAX6EFT8</accession>
<reference evidence="2" key="2">
    <citation type="submission" date="2023-04" db="EMBL/GenBank/DDBJ databases">
        <authorList>
            <person name="Bruccoleri R.E."/>
            <person name="Oakeley E.J."/>
            <person name="Faust A.-M."/>
            <person name="Dessus-Babus S."/>
            <person name="Altorfer M."/>
            <person name="Burckhardt D."/>
            <person name="Oertli M."/>
            <person name="Naumann U."/>
            <person name="Petersen F."/>
            <person name="Wong J."/>
        </authorList>
    </citation>
    <scope>NUCLEOTIDE SEQUENCE</scope>
    <source>
        <strain evidence="2">GSM-AAB239-AS_SAM_17_03QT</strain>
        <tissue evidence="2">Leaf</tissue>
    </source>
</reference>
<keyword evidence="1" id="KW-0812">Transmembrane</keyword>
<feature type="transmembrane region" description="Helical" evidence="1">
    <location>
        <begin position="27"/>
        <end position="48"/>
    </location>
</feature>
<keyword evidence="1" id="KW-0472">Membrane</keyword>
<gene>
    <name evidence="3" type="ORF">M6B38_129395</name>
    <name evidence="2" type="ORF">M6B38_190115</name>
    <name evidence="4" type="ORF">M6B38_342675</name>
</gene>
<reference evidence="2" key="1">
    <citation type="journal article" date="2023" name="GigaByte">
        <title>Genome assembly of the bearded iris, Iris pallida Lam.</title>
        <authorList>
            <person name="Bruccoleri R.E."/>
            <person name="Oakeley E.J."/>
            <person name="Faust A.M.E."/>
            <person name="Altorfer M."/>
            <person name="Dessus-Babus S."/>
            <person name="Burckhardt D."/>
            <person name="Oertli M."/>
            <person name="Naumann U."/>
            <person name="Petersen F."/>
            <person name="Wong J."/>
        </authorList>
    </citation>
    <scope>NUCLEOTIDE SEQUENCE</scope>
    <source>
        <strain evidence="2">GSM-AAB239-AS_SAM_17_03QT</strain>
    </source>
</reference>
<name>A0AAX6EFT8_IRIPA</name>
<dbReference type="EMBL" id="JANAVB010022593">
    <property type="protein sequence ID" value="KAJ6824025.1"/>
    <property type="molecule type" value="Genomic_DNA"/>
</dbReference>
<proteinExistence type="predicted"/>
<keyword evidence="5" id="KW-1185">Reference proteome</keyword>
<dbReference type="EMBL" id="JANAVB010015600">
    <property type="protein sequence ID" value="KAJ6832996.1"/>
    <property type="molecule type" value="Genomic_DNA"/>
</dbReference>
<protein>
    <submittedName>
        <fullName evidence="2">Uncharacterized protein</fullName>
    </submittedName>
</protein>